<dbReference type="Proteomes" id="UP000276309">
    <property type="component" value="Chromosome"/>
</dbReference>
<dbReference type="InterPro" id="IPR029052">
    <property type="entry name" value="Metallo-depent_PP-like"/>
</dbReference>
<evidence type="ECO:0000313" key="2">
    <source>
        <dbReference type="EMBL" id="AYN65965.1"/>
    </source>
</evidence>
<dbReference type="SUPFAM" id="SSF56300">
    <property type="entry name" value="Metallo-dependent phosphatases"/>
    <property type="match status" value="1"/>
</dbReference>
<gene>
    <name evidence="2" type="ORF">D1013_00510</name>
</gene>
<organism evidence="2 3">
    <name type="scientific">Euzebyella marina</name>
    <dbReference type="NCBI Taxonomy" id="1761453"/>
    <lineage>
        <taxon>Bacteria</taxon>
        <taxon>Pseudomonadati</taxon>
        <taxon>Bacteroidota</taxon>
        <taxon>Flavobacteriia</taxon>
        <taxon>Flavobacteriales</taxon>
        <taxon>Flavobacteriaceae</taxon>
        <taxon>Euzebyella</taxon>
    </lineage>
</organism>
<keyword evidence="3" id="KW-1185">Reference proteome</keyword>
<dbReference type="Pfam" id="PF00149">
    <property type="entry name" value="Metallophos"/>
    <property type="match status" value="1"/>
</dbReference>
<dbReference type="AlphaFoldDB" id="A0A3G2L152"/>
<dbReference type="EMBL" id="CP032050">
    <property type="protein sequence ID" value="AYN65965.1"/>
    <property type="molecule type" value="Genomic_DNA"/>
</dbReference>
<proteinExistence type="predicted"/>
<dbReference type="InterPro" id="IPR004843">
    <property type="entry name" value="Calcineurin-like_PHP"/>
</dbReference>
<dbReference type="KEGG" id="emar:D1013_00510"/>
<dbReference type="GO" id="GO:0016787">
    <property type="term" value="F:hydrolase activity"/>
    <property type="evidence" value="ECO:0007669"/>
    <property type="project" value="InterPro"/>
</dbReference>
<name>A0A3G2L152_9FLAO</name>
<protein>
    <submittedName>
        <fullName evidence="2">Metallophosphoesterase</fullName>
    </submittedName>
</protein>
<feature type="domain" description="Calcineurin-like phosphoesterase" evidence="1">
    <location>
        <begin position="30"/>
        <end position="154"/>
    </location>
</feature>
<dbReference type="OrthoDB" id="5695107at2"/>
<accession>A0A3G2L152</accession>
<dbReference type="Gene3D" id="3.60.21.10">
    <property type="match status" value="2"/>
</dbReference>
<reference evidence="2 3" key="1">
    <citation type="submission" date="2018-08" db="EMBL/GenBank/DDBJ databases">
        <title>The reduced genetic potential of extracellular carbohydrate catabolism in Euzebyella marina RN62, a Flavobacteriia bacterium isolated from the hadal water.</title>
        <authorList>
            <person name="Xue C."/>
        </authorList>
    </citation>
    <scope>NUCLEOTIDE SEQUENCE [LARGE SCALE GENOMIC DNA]</scope>
    <source>
        <strain evidence="2 3">RN62</strain>
    </source>
</reference>
<dbReference type="RefSeq" id="WP_121847020.1">
    <property type="nucleotide sequence ID" value="NZ_CP032050.1"/>
</dbReference>
<sequence length="624" mass="70732">MLKKYLYTLFILISFSCKQKTSIQEKPVQIAFLSDVHLLDVKGTLEDVGYNGIENPKTGSKAFIRTMEAQLHSTRLFNENYFAFLAALDDVVKKGIKIVALPGDFSDDGQPINVRGLNRILNEYSEKHGISFFITTGNHDPTSPFGEASGKSDFMGEQGRSQSIISSEDLVKSKGKNDLPAIVSDDIRAMGYSEIVGELSNHGFFPQKDYHYWTTPFTGYNNDNYTFEKAQNSASLSRREYRQNPEAKAQPDVSYLVEPVEGVWLVAIDANVYLPKEEGEGFQGASIGYNLVLKHKKYLIDWMSHICSEAKRLDKKVIAFSHFPMIDFNDGASLQMKELFDEKAFQAHRIPDDLVGQMFADAGLKIHFGGHMHLNDTGIIKGKNGNTLVNIQVPSLAAYTPAYKILEIANDSILNIDTVVLDSVSDFKEFFPLYEMEHSYLNENAPSRLWNFDVLASENYVEYTNAHLEELVRLRFLPSEWPENLLSILENRSGKELFILANSEIDPKEIDATLIKDSLWKQAMEASQKTANEHGLQLEDFASWQGNTLIEDFYRLRSGDELALEQIPAKRIEQYKLFSKTLNLEANDYLNNLQLFMTIVEKQMNGEPANHFSINLNKGVLIKR</sequence>
<evidence type="ECO:0000259" key="1">
    <source>
        <dbReference type="Pfam" id="PF00149"/>
    </source>
</evidence>
<evidence type="ECO:0000313" key="3">
    <source>
        <dbReference type="Proteomes" id="UP000276309"/>
    </source>
</evidence>
<dbReference type="PROSITE" id="PS51257">
    <property type="entry name" value="PROKAR_LIPOPROTEIN"/>
    <property type="match status" value="1"/>
</dbReference>